<dbReference type="PANTHER" id="PTHR45724:SF26">
    <property type="entry name" value="AQUAPORIN NIP7-1-RELATED"/>
    <property type="match status" value="1"/>
</dbReference>
<keyword evidence="2 6" id="KW-0813">Transport</keyword>
<evidence type="ECO:0000313" key="9">
    <source>
        <dbReference type="EMBL" id="KAI9196734.1"/>
    </source>
</evidence>
<sequence>MKQYCFQEQLSPDISICASTSSQSKDGDQQTRGSNSMSENKDVPLRNSIFQCFSNELDLNPARMVREILPYTTVRLFPASFKLLMYMQVIAEMVGTFILMFCVCGIMASTQLMRGEVGLMEYAATAGLTIIAVVYCIGPISGAHVNPAVTIAFAIFEHFPWSRVPFYVLAQTVGSVLGTFAGKSVYGVKIDLMATRPLQGCASAFWVEFIATFIIVFLAAALTSEAQFVGNLSGFVVGVAIGLAVLITGPVSGGSMNPARSLGPAIVSWNFKDIWIYVTAPVIGAAAGAFLHHFLRLQPRPRSRCSSAAAASPNTDLLSHSLVLFSS</sequence>
<evidence type="ECO:0000256" key="8">
    <source>
        <dbReference type="SAM" id="Phobius"/>
    </source>
</evidence>
<dbReference type="InterPro" id="IPR023271">
    <property type="entry name" value="Aquaporin-like"/>
</dbReference>
<evidence type="ECO:0000256" key="5">
    <source>
        <dbReference type="ARBA" id="ARBA00023136"/>
    </source>
</evidence>
<evidence type="ECO:0008006" key="11">
    <source>
        <dbReference type="Google" id="ProtNLM"/>
    </source>
</evidence>
<evidence type="ECO:0000256" key="1">
    <source>
        <dbReference type="ARBA" id="ARBA00004141"/>
    </source>
</evidence>
<keyword evidence="4 8" id="KW-1133">Transmembrane helix</keyword>
<feature type="transmembrane region" description="Helical" evidence="8">
    <location>
        <begin position="164"/>
        <end position="182"/>
    </location>
</feature>
<name>A0AAD5P3A2_ACENE</name>
<gene>
    <name evidence="9" type="ORF">LWI28_026539</name>
</gene>
<dbReference type="SUPFAM" id="SSF81338">
    <property type="entry name" value="Aquaporin-like"/>
    <property type="match status" value="1"/>
</dbReference>
<feature type="transmembrane region" description="Helical" evidence="8">
    <location>
        <begin position="89"/>
        <end position="110"/>
    </location>
</feature>
<dbReference type="Pfam" id="PF00230">
    <property type="entry name" value="MIP"/>
    <property type="match status" value="1"/>
</dbReference>
<reference evidence="9" key="2">
    <citation type="submission" date="2023-02" db="EMBL/GenBank/DDBJ databases">
        <authorList>
            <person name="Swenson N.G."/>
            <person name="Wegrzyn J.L."/>
            <person name="Mcevoy S.L."/>
        </authorList>
    </citation>
    <scope>NUCLEOTIDE SEQUENCE</scope>
    <source>
        <strain evidence="9">91603</strain>
        <tissue evidence="9">Leaf</tissue>
    </source>
</reference>
<evidence type="ECO:0000256" key="6">
    <source>
        <dbReference type="RuleBase" id="RU000477"/>
    </source>
</evidence>
<feature type="transmembrane region" description="Helical" evidence="8">
    <location>
        <begin position="122"/>
        <end position="143"/>
    </location>
</feature>
<evidence type="ECO:0000313" key="10">
    <source>
        <dbReference type="Proteomes" id="UP001064489"/>
    </source>
</evidence>
<comment type="similarity">
    <text evidence="6">Belongs to the MIP/aquaporin (TC 1.A.8) family.</text>
</comment>
<dbReference type="InterPro" id="IPR034294">
    <property type="entry name" value="Aquaporin_transptr"/>
</dbReference>
<proteinExistence type="inferred from homology"/>
<evidence type="ECO:0000256" key="3">
    <source>
        <dbReference type="ARBA" id="ARBA00022692"/>
    </source>
</evidence>
<evidence type="ECO:0000256" key="7">
    <source>
        <dbReference type="SAM" id="MobiDB-lite"/>
    </source>
</evidence>
<feature type="transmembrane region" description="Helical" evidence="8">
    <location>
        <begin position="274"/>
        <end position="295"/>
    </location>
</feature>
<dbReference type="PANTHER" id="PTHR45724">
    <property type="entry name" value="AQUAPORIN NIP2-1"/>
    <property type="match status" value="1"/>
</dbReference>
<dbReference type="InterPro" id="IPR022357">
    <property type="entry name" value="MIP_CS"/>
</dbReference>
<comment type="caution">
    <text evidence="9">The sequence shown here is derived from an EMBL/GenBank/DDBJ whole genome shotgun (WGS) entry which is preliminary data.</text>
</comment>
<accession>A0AAD5P3A2</accession>
<dbReference type="GO" id="GO:0016020">
    <property type="term" value="C:membrane"/>
    <property type="evidence" value="ECO:0007669"/>
    <property type="project" value="UniProtKB-SubCell"/>
</dbReference>
<feature type="compositionally biased region" description="Polar residues" evidence="7">
    <location>
        <begin position="18"/>
        <end position="38"/>
    </location>
</feature>
<dbReference type="Gene3D" id="1.20.1080.10">
    <property type="entry name" value="Glycerol uptake facilitator protein"/>
    <property type="match status" value="1"/>
</dbReference>
<dbReference type="InterPro" id="IPR000425">
    <property type="entry name" value="MIP"/>
</dbReference>
<dbReference type="CDD" id="cd00333">
    <property type="entry name" value="MIP"/>
    <property type="match status" value="1"/>
</dbReference>
<keyword evidence="3 6" id="KW-0812">Transmembrane</keyword>
<evidence type="ECO:0000256" key="2">
    <source>
        <dbReference type="ARBA" id="ARBA00022448"/>
    </source>
</evidence>
<evidence type="ECO:0000256" key="4">
    <source>
        <dbReference type="ARBA" id="ARBA00022989"/>
    </source>
</evidence>
<protein>
    <recommendedName>
        <fullName evidence="11">Aquaporin NIP7-1</fullName>
    </recommendedName>
</protein>
<comment type="subcellular location">
    <subcellularLocation>
        <location evidence="1">Membrane</location>
        <topology evidence="1">Multi-pass membrane protein</topology>
    </subcellularLocation>
</comment>
<keyword evidence="10" id="KW-1185">Reference proteome</keyword>
<dbReference type="EMBL" id="JAJSOW010000003">
    <property type="protein sequence ID" value="KAI9196734.1"/>
    <property type="molecule type" value="Genomic_DNA"/>
</dbReference>
<reference evidence="9" key="1">
    <citation type="journal article" date="2022" name="Plant J.">
        <title>Strategies of tolerance reflected in two North American maple genomes.</title>
        <authorList>
            <person name="McEvoy S.L."/>
            <person name="Sezen U.U."/>
            <person name="Trouern-Trend A."/>
            <person name="McMahon S.M."/>
            <person name="Schaberg P.G."/>
            <person name="Yang J."/>
            <person name="Wegrzyn J.L."/>
            <person name="Swenson N.G."/>
        </authorList>
    </citation>
    <scope>NUCLEOTIDE SEQUENCE</scope>
    <source>
        <strain evidence="9">91603</strain>
    </source>
</reference>
<dbReference type="PRINTS" id="PR00783">
    <property type="entry name" value="MINTRINSICP"/>
</dbReference>
<dbReference type="Proteomes" id="UP001064489">
    <property type="component" value="Chromosome 1"/>
</dbReference>
<keyword evidence="5 8" id="KW-0472">Membrane</keyword>
<feature type="region of interest" description="Disordered" evidence="7">
    <location>
        <begin position="18"/>
        <end position="41"/>
    </location>
</feature>
<feature type="transmembrane region" description="Helical" evidence="8">
    <location>
        <begin position="234"/>
        <end position="254"/>
    </location>
</feature>
<dbReference type="AlphaFoldDB" id="A0AAD5P3A2"/>
<dbReference type="GO" id="GO:0015267">
    <property type="term" value="F:channel activity"/>
    <property type="evidence" value="ECO:0007669"/>
    <property type="project" value="InterPro"/>
</dbReference>
<dbReference type="PROSITE" id="PS00221">
    <property type="entry name" value="MIP"/>
    <property type="match status" value="1"/>
</dbReference>
<feature type="transmembrane region" description="Helical" evidence="8">
    <location>
        <begin position="202"/>
        <end position="222"/>
    </location>
</feature>
<organism evidence="9 10">
    <name type="scientific">Acer negundo</name>
    <name type="common">Box elder</name>
    <dbReference type="NCBI Taxonomy" id="4023"/>
    <lineage>
        <taxon>Eukaryota</taxon>
        <taxon>Viridiplantae</taxon>
        <taxon>Streptophyta</taxon>
        <taxon>Embryophyta</taxon>
        <taxon>Tracheophyta</taxon>
        <taxon>Spermatophyta</taxon>
        <taxon>Magnoliopsida</taxon>
        <taxon>eudicotyledons</taxon>
        <taxon>Gunneridae</taxon>
        <taxon>Pentapetalae</taxon>
        <taxon>rosids</taxon>
        <taxon>malvids</taxon>
        <taxon>Sapindales</taxon>
        <taxon>Sapindaceae</taxon>
        <taxon>Hippocastanoideae</taxon>
        <taxon>Acereae</taxon>
        <taxon>Acer</taxon>
    </lineage>
</organism>